<evidence type="ECO:0000256" key="2">
    <source>
        <dbReference type="SAM" id="Phobius"/>
    </source>
</evidence>
<feature type="transmembrane region" description="Helical" evidence="2">
    <location>
        <begin position="255"/>
        <end position="277"/>
    </location>
</feature>
<evidence type="ECO:0000256" key="1">
    <source>
        <dbReference type="SAM" id="MobiDB-lite"/>
    </source>
</evidence>
<dbReference type="AlphaFoldDB" id="A0A9P6MUA2"/>
<protein>
    <submittedName>
        <fullName evidence="3">Uncharacterized protein</fullName>
    </submittedName>
</protein>
<feature type="compositionally biased region" description="Polar residues" evidence="1">
    <location>
        <begin position="295"/>
        <end position="307"/>
    </location>
</feature>
<feature type="region of interest" description="Disordered" evidence="1">
    <location>
        <begin position="1"/>
        <end position="52"/>
    </location>
</feature>
<dbReference type="Proteomes" id="UP000703661">
    <property type="component" value="Unassembled WGS sequence"/>
</dbReference>
<keyword evidence="2" id="KW-1133">Transmembrane helix</keyword>
<evidence type="ECO:0000313" key="4">
    <source>
        <dbReference type="Proteomes" id="UP000703661"/>
    </source>
</evidence>
<keyword evidence="4" id="KW-1185">Reference proteome</keyword>
<dbReference type="EMBL" id="JAAAID010000907">
    <property type="protein sequence ID" value="KAG0012980.1"/>
    <property type="molecule type" value="Genomic_DNA"/>
</dbReference>
<feature type="transmembrane region" description="Helical" evidence="2">
    <location>
        <begin position="194"/>
        <end position="217"/>
    </location>
</feature>
<feature type="compositionally biased region" description="Polar residues" evidence="1">
    <location>
        <begin position="316"/>
        <end position="326"/>
    </location>
</feature>
<feature type="region of interest" description="Disordered" evidence="1">
    <location>
        <begin position="73"/>
        <end position="98"/>
    </location>
</feature>
<organism evidence="3 4">
    <name type="scientific">Entomortierella chlamydospora</name>
    <dbReference type="NCBI Taxonomy" id="101097"/>
    <lineage>
        <taxon>Eukaryota</taxon>
        <taxon>Fungi</taxon>
        <taxon>Fungi incertae sedis</taxon>
        <taxon>Mucoromycota</taxon>
        <taxon>Mortierellomycotina</taxon>
        <taxon>Mortierellomycetes</taxon>
        <taxon>Mortierellales</taxon>
        <taxon>Mortierellaceae</taxon>
        <taxon>Entomortierella</taxon>
    </lineage>
</organism>
<feature type="compositionally biased region" description="Polar residues" evidence="1">
    <location>
        <begin position="19"/>
        <end position="34"/>
    </location>
</feature>
<keyword evidence="2" id="KW-0472">Membrane</keyword>
<reference evidence="3" key="1">
    <citation type="journal article" date="2020" name="Fungal Divers.">
        <title>Resolving the Mortierellaceae phylogeny through synthesis of multi-gene phylogenetics and phylogenomics.</title>
        <authorList>
            <person name="Vandepol N."/>
            <person name="Liber J."/>
            <person name="Desiro A."/>
            <person name="Na H."/>
            <person name="Kennedy M."/>
            <person name="Barry K."/>
            <person name="Grigoriev I.V."/>
            <person name="Miller A.N."/>
            <person name="O'Donnell K."/>
            <person name="Stajich J.E."/>
            <person name="Bonito G."/>
        </authorList>
    </citation>
    <scope>NUCLEOTIDE SEQUENCE</scope>
    <source>
        <strain evidence="3">NRRL 2769</strain>
    </source>
</reference>
<comment type="caution">
    <text evidence="3">The sequence shown here is derived from an EMBL/GenBank/DDBJ whole genome shotgun (WGS) entry which is preliminary data.</text>
</comment>
<feature type="compositionally biased region" description="Polar residues" evidence="1">
    <location>
        <begin position="1"/>
        <end position="12"/>
    </location>
</feature>
<feature type="compositionally biased region" description="Polar residues" evidence="1">
    <location>
        <begin position="83"/>
        <end position="93"/>
    </location>
</feature>
<accession>A0A9P6MUA2</accession>
<proteinExistence type="predicted"/>
<keyword evidence="2" id="KW-0812">Transmembrane</keyword>
<name>A0A9P6MUA2_9FUNG</name>
<gene>
    <name evidence="3" type="ORF">BGZ80_011377</name>
</gene>
<evidence type="ECO:0000313" key="3">
    <source>
        <dbReference type="EMBL" id="KAG0012980.1"/>
    </source>
</evidence>
<feature type="transmembrane region" description="Helical" evidence="2">
    <location>
        <begin position="149"/>
        <end position="173"/>
    </location>
</feature>
<sequence length="376" mass="40889">MSGTSNGTSRSANPREAENTSTANGTNLFETTISGLAGPTEDGAGIGGSSLHTNTSDFKRQLSNATIDIDHTNDPLLAPDGTPANSTSDQTKSTSKHNHQTRLTKALLLYLSLFRVVQPLVSLGAFGTITPVLSYFRSQTIFPAIQATLYLFTATLACCSLFFSIIYFLDVIFKKPLFWPFTHRHFRQTSKARIGADLIVCMVFCGLWFLSLVGLVIDTIWVDCGRLTGLESVFLDNGRSIDKIKTVCQLEKATLGLAAVSWACWMGVLIVLLYGHFWKRRQVIASRLRERLSRRQPSQAGGVSSAISPDAGAGQPGSSVSGRSTTQPQQHPQQPSDCGCQDREGEVGLTGIICRYDDQSSLNSTIRRTEHPHATA</sequence>
<feature type="region of interest" description="Disordered" evidence="1">
    <location>
        <begin position="295"/>
        <end position="343"/>
    </location>
</feature>
<feature type="transmembrane region" description="Helical" evidence="2">
    <location>
        <begin position="107"/>
        <end position="129"/>
    </location>
</feature>